<evidence type="ECO:0000313" key="2">
    <source>
        <dbReference type="EMBL" id="MBB4839010.1"/>
    </source>
</evidence>
<comment type="caution">
    <text evidence="2">The sequence shown here is derived from an EMBL/GenBank/DDBJ whole genome shotgun (WGS) entry which is preliminary data.</text>
</comment>
<evidence type="ECO:0000256" key="1">
    <source>
        <dbReference type="SAM" id="Phobius"/>
    </source>
</evidence>
<feature type="transmembrane region" description="Helical" evidence="1">
    <location>
        <begin position="39"/>
        <end position="57"/>
    </location>
</feature>
<keyword evidence="3" id="KW-1185">Reference proteome</keyword>
<name>A0A7W7K253_9SPHN</name>
<proteinExistence type="predicted"/>
<reference evidence="2 3" key="1">
    <citation type="submission" date="2020-08" db="EMBL/GenBank/DDBJ databases">
        <title>Functional genomics of gut bacteria from endangered species of beetles.</title>
        <authorList>
            <person name="Carlos-Shanley C."/>
        </authorList>
    </citation>
    <scope>NUCLEOTIDE SEQUENCE [LARGE SCALE GENOMIC DNA]</scope>
    <source>
        <strain evidence="2 3">S00224</strain>
    </source>
</reference>
<dbReference type="Proteomes" id="UP000575241">
    <property type="component" value="Unassembled WGS sequence"/>
</dbReference>
<evidence type="ECO:0000313" key="3">
    <source>
        <dbReference type="Proteomes" id="UP000575241"/>
    </source>
</evidence>
<evidence type="ECO:0008006" key="4">
    <source>
        <dbReference type="Google" id="ProtNLM"/>
    </source>
</evidence>
<protein>
    <recommendedName>
        <fullName evidence="4">PH (Pleckstrin Homology) domain-containing protein</fullName>
    </recommendedName>
</protein>
<organism evidence="2 3">
    <name type="scientific">Sphingomonas kyeonggiensis</name>
    <dbReference type="NCBI Taxonomy" id="1268553"/>
    <lineage>
        <taxon>Bacteria</taxon>
        <taxon>Pseudomonadati</taxon>
        <taxon>Pseudomonadota</taxon>
        <taxon>Alphaproteobacteria</taxon>
        <taxon>Sphingomonadales</taxon>
        <taxon>Sphingomonadaceae</taxon>
        <taxon>Sphingomonas</taxon>
    </lineage>
</organism>
<gene>
    <name evidence="2" type="ORF">HNP52_002079</name>
</gene>
<sequence length="159" mass="17580">MAASEHPYHRSLAPMMWVFAALAGLELAVVHFLLALWDWRVAMVVTLASLAGVVWLVHAIRSFRRLPVLVDGERLVLRAGHIAGVEVPVARVSAVRTSWEGAEIKRRDALNLGLIAYPNLLVELDEPILRRRRAIRAVAHRFDDPAAFIAALEAARVAA</sequence>
<dbReference type="RefSeq" id="WP_184166443.1">
    <property type="nucleotide sequence ID" value="NZ_JACHLN010000002.1"/>
</dbReference>
<keyword evidence="1" id="KW-1133">Transmembrane helix</keyword>
<keyword evidence="1" id="KW-0472">Membrane</keyword>
<feature type="transmembrane region" description="Helical" evidence="1">
    <location>
        <begin position="12"/>
        <end position="33"/>
    </location>
</feature>
<dbReference type="EMBL" id="JACHLN010000002">
    <property type="protein sequence ID" value="MBB4839010.1"/>
    <property type="molecule type" value="Genomic_DNA"/>
</dbReference>
<dbReference type="AlphaFoldDB" id="A0A7W7K253"/>
<accession>A0A7W7K253</accession>
<keyword evidence="1" id="KW-0812">Transmembrane</keyword>